<protein>
    <recommendedName>
        <fullName evidence="2">histidine kinase</fullName>
        <ecNumber evidence="2">2.7.13.3</ecNumber>
    </recommendedName>
</protein>
<dbReference type="InterPro" id="IPR003594">
    <property type="entry name" value="HATPase_dom"/>
</dbReference>
<dbReference type="Proteomes" id="UP001596411">
    <property type="component" value="Unassembled WGS sequence"/>
</dbReference>
<dbReference type="InterPro" id="IPR036097">
    <property type="entry name" value="HisK_dim/P_sf"/>
</dbReference>
<name>A0ABW2EZX3_9GAMM</name>
<dbReference type="Gene3D" id="3.30.565.10">
    <property type="entry name" value="Histidine kinase-like ATPase, C-terminal domain"/>
    <property type="match status" value="1"/>
</dbReference>
<dbReference type="InterPro" id="IPR003661">
    <property type="entry name" value="HisK_dim/P_dom"/>
</dbReference>
<dbReference type="InterPro" id="IPR005467">
    <property type="entry name" value="His_kinase_dom"/>
</dbReference>
<dbReference type="GO" id="GO:0016301">
    <property type="term" value="F:kinase activity"/>
    <property type="evidence" value="ECO:0007669"/>
    <property type="project" value="UniProtKB-KW"/>
</dbReference>
<dbReference type="PANTHER" id="PTHR43065:SF50">
    <property type="entry name" value="HISTIDINE KINASE"/>
    <property type="match status" value="1"/>
</dbReference>
<dbReference type="PROSITE" id="PS50109">
    <property type="entry name" value="HIS_KIN"/>
    <property type="match status" value="1"/>
</dbReference>
<reference evidence="6" key="1">
    <citation type="journal article" date="2019" name="Int. J. Syst. Evol. Microbiol.">
        <title>The Global Catalogue of Microorganisms (GCM) 10K type strain sequencing project: providing services to taxonomists for standard genome sequencing and annotation.</title>
        <authorList>
            <consortium name="The Broad Institute Genomics Platform"/>
            <consortium name="The Broad Institute Genome Sequencing Center for Infectious Disease"/>
            <person name="Wu L."/>
            <person name="Ma J."/>
        </authorList>
    </citation>
    <scope>NUCLEOTIDE SEQUENCE [LARGE SCALE GENOMIC DNA]</scope>
    <source>
        <strain evidence="6">CGMCC 1.13666</strain>
    </source>
</reference>
<dbReference type="CDD" id="cd00082">
    <property type="entry name" value="HisKA"/>
    <property type="match status" value="1"/>
</dbReference>
<evidence type="ECO:0000256" key="1">
    <source>
        <dbReference type="ARBA" id="ARBA00000085"/>
    </source>
</evidence>
<organism evidence="5 6">
    <name type="scientific">Halomonas salifodinae</name>
    <dbReference type="NCBI Taxonomy" id="438745"/>
    <lineage>
        <taxon>Bacteria</taxon>
        <taxon>Pseudomonadati</taxon>
        <taxon>Pseudomonadota</taxon>
        <taxon>Gammaproteobacteria</taxon>
        <taxon>Oceanospirillales</taxon>
        <taxon>Halomonadaceae</taxon>
        <taxon>Halomonas</taxon>
    </lineage>
</organism>
<sequence>MSEHKPADQLLQELEQVNTQLLQSEKLAAIGQLAAGVAHEINNPIGYVFSNLKSLAQYVEDLLRIADAADEVNSLEALRALKSRLDYEFLRQDIGALLHESAEGITRIKSIITALKDFSHIDDEDFRSADLHHGLESTLNLVNNELKYKAEVIKDYDPELPSIECLPSQINQVILNLLTNAAQAIEGSGRITLSTGRHGDEVWFEVGDNGQGIAPEHQSRLFDPFFTTKPVGEGTGLGLALSHSIVQKHGGRIEVDSAPSCGSRFRVWLPITQPSHDAEPSP</sequence>
<dbReference type="EMBL" id="JBHSZP010000036">
    <property type="protein sequence ID" value="MFC7091312.1"/>
    <property type="molecule type" value="Genomic_DNA"/>
</dbReference>
<dbReference type="Gene3D" id="1.10.287.130">
    <property type="match status" value="1"/>
</dbReference>
<feature type="domain" description="Histidine kinase" evidence="4">
    <location>
        <begin position="36"/>
        <end position="273"/>
    </location>
</feature>
<keyword evidence="5" id="KW-0808">Transferase</keyword>
<dbReference type="EC" id="2.7.13.3" evidence="2"/>
<keyword evidence="3" id="KW-0597">Phosphoprotein</keyword>
<keyword evidence="5" id="KW-0418">Kinase</keyword>
<dbReference type="PANTHER" id="PTHR43065">
    <property type="entry name" value="SENSOR HISTIDINE KINASE"/>
    <property type="match status" value="1"/>
</dbReference>
<dbReference type="SMART" id="SM00387">
    <property type="entry name" value="HATPase_c"/>
    <property type="match status" value="1"/>
</dbReference>
<dbReference type="SUPFAM" id="SSF47384">
    <property type="entry name" value="Homodimeric domain of signal transducing histidine kinase"/>
    <property type="match status" value="1"/>
</dbReference>
<comment type="catalytic activity">
    <reaction evidence="1">
        <text>ATP + protein L-histidine = ADP + protein N-phospho-L-histidine.</text>
        <dbReference type="EC" id="2.7.13.3"/>
    </reaction>
</comment>
<evidence type="ECO:0000313" key="6">
    <source>
        <dbReference type="Proteomes" id="UP001596411"/>
    </source>
</evidence>
<dbReference type="PRINTS" id="PR00344">
    <property type="entry name" value="BCTRLSENSOR"/>
</dbReference>
<accession>A0ABW2EZX3</accession>
<dbReference type="RefSeq" id="WP_346063907.1">
    <property type="nucleotide sequence ID" value="NZ_BAAADR010000022.1"/>
</dbReference>
<comment type="caution">
    <text evidence="5">The sequence shown here is derived from an EMBL/GenBank/DDBJ whole genome shotgun (WGS) entry which is preliminary data.</text>
</comment>
<dbReference type="InterPro" id="IPR036890">
    <property type="entry name" value="HATPase_C_sf"/>
</dbReference>
<evidence type="ECO:0000259" key="4">
    <source>
        <dbReference type="PROSITE" id="PS50109"/>
    </source>
</evidence>
<keyword evidence="6" id="KW-1185">Reference proteome</keyword>
<proteinExistence type="predicted"/>
<evidence type="ECO:0000256" key="2">
    <source>
        <dbReference type="ARBA" id="ARBA00012438"/>
    </source>
</evidence>
<evidence type="ECO:0000256" key="3">
    <source>
        <dbReference type="ARBA" id="ARBA00022553"/>
    </source>
</evidence>
<dbReference type="SUPFAM" id="SSF55874">
    <property type="entry name" value="ATPase domain of HSP90 chaperone/DNA topoisomerase II/histidine kinase"/>
    <property type="match status" value="1"/>
</dbReference>
<gene>
    <name evidence="5" type="ORF">ACFQH5_17345</name>
</gene>
<dbReference type="InterPro" id="IPR004358">
    <property type="entry name" value="Sig_transdc_His_kin-like_C"/>
</dbReference>
<evidence type="ECO:0000313" key="5">
    <source>
        <dbReference type="EMBL" id="MFC7091312.1"/>
    </source>
</evidence>
<dbReference type="Pfam" id="PF02518">
    <property type="entry name" value="HATPase_c"/>
    <property type="match status" value="1"/>
</dbReference>